<dbReference type="SUPFAM" id="SSF52218">
    <property type="entry name" value="Flavoproteins"/>
    <property type="match status" value="1"/>
</dbReference>
<protein>
    <submittedName>
        <fullName evidence="2">NADPH-dependent oxidoreductase</fullName>
    </submittedName>
</protein>
<dbReference type="GeneID" id="95611815"/>
<dbReference type="Gene3D" id="3.40.50.360">
    <property type="match status" value="1"/>
</dbReference>
<dbReference type="PANTHER" id="PTHR30543:SF21">
    <property type="entry name" value="NAD(P)H-DEPENDENT FMN REDUCTASE LOT6"/>
    <property type="match status" value="1"/>
</dbReference>
<dbReference type="InterPro" id="IPR005025">
    <property type="entry name" value="FMN_Rdtase-like_dom"/>
</dbReference>
<reference evidence="2 3" key="1">
    <citation type="submission" date="2017-09" db="EMBL/GenBank/DDBJ databases">
        <authorList>
            <person name="Lee N."/>
            <person name="Cho B.-K."/>
        </authorList>
    </citation>
    <scope>NUCLEOTIDE SEQUENCE [LARGE SCALE GENOMIC DNA]</scope>
    <source>
        <strain evidence="2 3">ATCC 27476</strain>
    </source>
</reference>
<dbReference type="GO" id="GO:0010181">
    <property type="term" value="F:FMN binding"/>
    <property type="evidence" value="ECO:0007669"/>
    <property type="project" value="TreeGrafter"/>
</dbReference>
<dbReference type="Pfam" id="PF03358">
    <property type="entry name" value="FMN_red"/>
    <property type="match status" value="1"/>
</dbReference>
<dbReference type="Proteomes" id="UP000325563">
    <property type="component" value="Chromosome"/>
</dbReference>
<dbReference type="AlphaFoldDB" id="A0A5J6JEJ2"/>
<dbReference type="InterPro" id="IPR050712">
    <property type="entry name" value="NAD(P)H-dep_reductase"/>
</dbReference>
<dbReference type="GO" id="GO:0005829">
    <property type="term" value="C:cytosol"/>
    <property type="evidence" value="ECO:0007669"/>
    <property type="project" value="TreeGrafter"/>
</dbReference>
<feature type="domain" description="NADPH-dependent FMN reductase-like" evidence="1">
    <location>
        <begin position="6"/>
        <end position="146"/>
    </location>
</feature>
<name>A0A5J6JEJ2_STRVI</name>
<dbReference type="EMBL" id="CP023692">
    <property type="protein sequence ID" value="QEV46196.1"/>
    <property type="molecule type" value="Genomic_DNA"/>
</dbReference>
<dbReference type="PANTHER" id="PTHR30543">
    <property type="entry name" value="CHROMATE REDUCTASE"/>
    <property type="match status" value="1"/>
</dbReference>
<evidence type="ECO:0000313" key="3">
    <source>
        <dbReference type="Proteomes" id="UP000325563"/>
    </source>
</evidence>
<accession>A0A5J6JEJ2</accession>
<gene>
    <name evidence="2" type="ORF">CP980_14785</name>
</gene>
<evidence type="ECO:0000259" key="1">
    <source>
        <dbReference type="Pfam" id="PF03358"/>
    </source>
</evidence>
<evidence type="ECO:0000313" key="2">
    <source>
        <dbReference type="EMBL" id="QEV46196.1"/>
    </source>
</evidence>
<dbReference type="GO" id="GO:0016491">
    <property type="term" value="F:oxidoreductase activity"/>
    <property type="evidence" value="ECO:0007669"/>
    <property type="project" value="InterPro"/>
</dbReference>
<dbReference type="RefSeq" id="WP_099890082.1">
    <property type="nucleotide sequence ID" value="NZ_BNBW01000028.1"/>
</dbReference>
<organism evidence="2 3">
    <name type="scientific">Streptomyces vinaceus</name>
    <dbReference type="NCBI Taxonomy" id="1960"/>
    <lineage>
        <taxon>Bacteria</taxon>
        <taxon>Bacillati</taxon>
        <taxon>Actinomycetota</taxon>
        <taxon>Actinomycetes</taxon>
        <taxon>Kitasatosporales</taxon>
        <taxon>Streptomycetaceae</taxon>
        <taxon>Streptomyces</taxon>
    </lineage>
</organism>
<sequence>MSEPLRVAVIVASVRDGRFGPVIANWFTGVARERQNLEIDVIDLIEHDLPNRLSQSPDLEVQAVLSGVSPRLAAADAFVVVTPEYNHSYPASLKSLIDWHTTEWHAKPVGFVGYGGLAGGMRAVEHLRQIFAETHSVTVRDTVGFHGPWGQFDEQGNLIDPTEAEAAAKTLLDALEWWGTALKDKKAQQPYGS</sequence>
<proteinExistence type="predicted"/>
<keyword evidence="3" id="KW-1185">Reference proteome</keyword>
<dbReference type="KEGG" id="svn:CP980_14785"/>
<dbReference type="InterPro" id="IPR029039">
    <property type="entry name" value="Flavoprotein-like_sf"/>
</dbReference>